<sequence length="46" mass="5060">MPVISFANSKGGSGKTTSALKNVGQQKKLEKMLVKTMIYFLSKKKI</sequence>
<protein>
    <submittedName>
        <fullName evidence="2">Uncharacterized protein</fullName>
    </submittedName>
</protein>
<accession>A0A024LPL9</accession>
<reference evidence="2" key="2">
    <citation type="submission" date="2014-05" db="EMBL/GenBank/DDBJ databases">
        <title>Genome sequencing of Bartonella spp. isolated from human blood.</title>
        <authorList>
            <person name="Raoult D."/>
        </authorList>
    </citation>
    <scope>NUCLEOTIDE SEQUENCE</scope>
    <source>
        <strain evidence="2">MVT06</strain>
    </source>
</reference>
<dbReference type="AlphaFoldDB" id="A0A024LPL9"/>
<dbReference type="EMBL" id="HG977195">
    <property type="protein sequence ID" value="CDP79671.1"/>
    <property type="molecule type" value="Genomic_DNA"/>
</dbReference>
<gene>
    <name evidence="2" type="ORF">BN1046_00568</name>
</gene>
<evidence type="ECO:0000256" key="1">
    <source>
        <dbReference type="SAM" id="MobiDB-lite"/>
    </source>
</evidence>
<feature type="region of interest" description="Disordered" evidence="1">
    <location>
        <begin position="1"/>
        <end position="20"/>
    </location>
</feature>
<organism evidence="2">
    <name type="scientific">Bartonella schoenbuchensis</name>
    <dbReference type="NCBI Taxonomy" id="165694"/>
    <lineage>
        <taxon>Bacteria</taxon>
        <taxon>Pseudomonadati</taxon>
        <taxon>Pseudomonadota</taxon>
        <taxon>Alphaproteobacteria</taxon>
        <taxon>Hyphomicrobiales</taxon>
        <taxon>Bartonellaceae</taxon>
        <taxon>Bartonella</taxon>
    </lineage>
</organism>
<name>A0A024LPL9_9HYPH</name>
<evidence type="ECO:0000313" key="2">
    <source>
        <dbReference type="EMBL" id="CDP79671.1"/>
    </source>
</evidence>
<proteinExistence type="predicted"/>
<reference evidence="2" key="1">
    <citation type="submission" date="2013-11" db="EMBL/GenBank/DDBJ databases">
        <authorList>
            <person name="GENOMES U."/>
        </authorList>
    </citation>
    <scope>NUCLEOTIDE SEQUENCE</scope>
    <source>
        <strain evidence="2">MVT06</strain>
    </source>
</reference>